<dbReference type="Gene3D" id="1.10.260.40">
    <property type="entry name" value="lambda repressor-like DNA-binding domains"/>
    <property type="match status" value="1"/>
</dbReference>
<dbReference type="NCBIfam" id="TIGR02684">
    <property type="entry name" value="dnstrm_HI1420"/>
    <property type="match status" value="1"/>
</dbReference>
<evidence type="ECO:0000313" key="3">
    <source>
        <dbReference type="Proteomes" id="UP000283458"/>
    </source>
</evidence>
<sequence length="102" mass="10502">MTVAKETKLWDPSERLTTPEAIADYLDAAFEDGDPRVIAAVLGDIARAKGMGDVARAAGLSRESLYRSLSNSGNPSFATALAVIKALGLSLSVKGAGHADAA</sequence>
<dbReference type="SUPFAM" id="SSF47413">
    <property type="entry name" value="lambda repressor-like DNA-binding domains"/>
    <property type="match status" value="1"/>
</dbReference>
<dbReference type="AlphaFoldDB" id="A0A418VMS0"/>
<dbReference type="GO" id="GO:0003677">
    <property type="term" value="F:DNA binding"/>
    <property type="evidence" value="ECO:0007669"/>
    <property type="project" value="InterPro"/>
</dbReference>
<dbReference type="CDD" id="cd00093">
    <property type="entry name" value="HTH_XRE"/>
    <property type="match status" value="1"/>
</dbReference>
<dbReference type="InterPro" id="IPR010982">
    <property type="entry name" value="Lambda_DNA-bd_dom_sf"/>
</dbReference>
<organism evidence="2 3">
    <name type="scientific">Azospirillum cavernae</name>
    <dbReference type="NCBI Taxonomy" id="2320860"/>
    <lineage>
        <taxon>Bacteria</taxon>
        <taxon>Pseudomonadati</taxon>
        <taxon>Pseudomonadota</taxon>
        <taxon>Alphaproteobacteria</taxon>
        <taxon>Rhodospirillales</taxon>
        <taxon>Azospirillaceae</taxon>
        <taxon>Azospirillum</taxon>
    </lineage>
</organism>
<keyword evidence="3" id="KW-1185">Reference proteome</keyword>
<evidence type="ECO:0000313" key="2">
    <source>
        <dbReference type="EMBL" id="RJF77473.1"/>
    </source>
</evidence>
<dbReference type="Proteomes" id="UP000283458">
    <property type="component" value="Unassembled WGS sequence"/>
</dbReference>
<dbReference type="EMBL" id="QYUL01000005">
    <property type="protein sequence ID" value="RJF77473.1"/>
    <property type="molecule type" value="Genomic_DNA"/>
</dbReference>
<reference evidence="2 3" key="1">
    <citation type="submission" date="2018-09" db="EMBL/GenBank/DDBJ databases">
        <authorList>
            <person name="Zhu H."/>
        </authorList>
    </citation>
    <scope>NUCLEOTIDE SEQUENCE [LARGE SCALE GENOMIC DNA]</scope>
    <source>
        <strain evidence="2 3">K2W22B-5</strain>
    </source>
</reference>
<comment type="caution">
    <text evidence="2">The sequence shown here is derived from an EMBL/GenBank/DDBJ whole genome shotgun (WGS) entry which is preliminary data.</text>
</comment>
<proteinExistence type="predicted"/>
<dbReference type="Pfam" id="PF21716">
    <property type="entry name" value="dnstrm_HI1420"/>
    <property type="match status" value="1"/>
</dbReference>
<dbReference type="InterPro" id="IPR001387">
    <property type="entry name" value="Cro/C1-type_HTH"/>
</dbReference>
<gene>
    <name evidence="2" type="ORF">D3877_27210</name>
</gene>
<accession>A0A418VMS0</accession>
<protein>
    <submittedName>
        <fullName evidence="2">Putative addiction module antidote protein</fullName>
    </submittedName>
</protein>
<dbReference type="InterPro" id="IPR014057">
    <property type="entry name" value="HI1420"/>
</dbReference>
<dbReference type="PANTHER" id="PTHR40275:SF1">
    <property type="entry name" value="SSL7038 PROTEIN"/>
    <property type="match status" value="1"/>
</dbReference>
<evidence type="ECO:0000259" key="1">
    <source>
        <dbReference type="PROSITE" id="PS50943"/>
    </source>
</evidence>
<dbReference type="OrthoDB" id="9798416at2"/>
<name>A0A418VMS0_9PROT</name>
<feature type="domain" description="HTH cro/C1-type" evidence="1">
    <location>
        <begin position="53"/>
        <end position="94"/>
    </location>
</feature>
<dbReference type="PANTHER" id="PTHR40275">
    <property type="entry name" value="SSL7038 PROTEIN"/>
    <property type="match status" value="1"/>
</dbReference>
<dbReference type="PROSITE" id="PS50943">
    <property type="entry name" value="HTH_CROC1"/>
    <property type="match status" value="1"/>
</dbReference>